<organism evidence="2 3">
    <name type="scientific">Streptomyces tubercidicus</name>
    <dbReference type="NCBI Taxonomy" id="47759"/>
    <lineage>
        <taxon>Bacteria</taxon>
        <taxon>Bacillati</taxon>
        <taxon>Actinomycetota</taxon>
        <taxon>Actinomycetes</taxon>
        <taxon>Kitasatosporales</taxon>
        <taxon>Streptomycetaceae</taxon>
        <taxon>Streptomyces</taxon>
    </lineage>
</organism>
<gene>
    <name evidence="2" type="ORF">Stube_63480</name>
</gene>
<feature type="compositionally biased region" description="Basic and acidic residues" evidence="1">
    <location>
        <begin position="59"/>
        <end position="71"/>
    </location>
</feature>
<comment type="caution">
    <text evidence="2">The sequence shown here is derived from an EMBL/GenBank/DDBJ whole genome shotgun (WGS) entry which is preliminary data.</text>
</comment>
<feature type="region of interest" description="Disordered" evidence="1">
    <location>
        <begin position="17"/>
        <end position="75"/>
    </location>
</feature>
<dbReference type="Proteomes" id="UP000431826">
    <property type="component" value="Unassembled WGS sequence"/>
</dbReference>
<evidence type="ECO:0000313" key="3">
    <source>
        <dbReference type="Proteomes" id="UP000431826"/>
    </source>
</evidence>
<proteinExistence type="predicted"/>
<sequence>MAGFGPAHIVRVFGGGLMMEPSEVPATRRARTEEDPVTTNGREQAAERRPTQLYTGSERPYDPEDLVKASGREPTPASLEWARRLIAEEGPGAIERYLP</sequence>
<reference evidence="2 3" key="1">
    <citation type="submission" date="2019-12" db="EMBL/GenBank/DDBJ databases">
        <title>Whole genome shotgun sequence of Streptomyces tubercidicus NBRC 13090.</title>
        <authorList>
            <person name="Ichikawa N."/>
            <person name="Kimura A."/>
            <person name="Kitahashi Y."/>
            <person name="Komaki H."/>
            <person name="Tamura T."/>
        </authorList>
    </citation>
    <scope>NUCLEOTIDE SEQUENCE [LARGE SCALE GENOMIC DNA]</scope>
    <source>
        <strain evidence="2 3">NBRC 13090</strain>
    </source>
</reference>
<dbReference type="EMBL" id="BLIR01000003">
    <property type="protein sequence ID" value="GFE41675.1"/>
    <property type="molecule type" value="Genomic_DNA"/>
</dbReference>
<accession>A0A640V448</accession>
<keyword evidence="3" id="KW-1185">Reference proteome</keyword>
<name>A0A640V448_9ACTN</name>
<evidence type="ECO:0000313" key="2">
    <source>
        <dbReference type="EMBL" id="GFE41675.1"/>
    </source>
</evidence>
<protein>
    <submittedName>
        <fullName evidence="2">Uncharacterized protein</fullName>
    </submittedName>
</protein>
<evidence type="ECO:0000256" key="1">
    <source>
        <dbReference type="SAM" id="MobiDB-lite"/>
    </source>
</evidence>
<dbReference type="AlphaFoldDB" id="A0A640V448"/>